<organism evidence="1 2">
    <name type="scientific">Salinirubellus salinus</name>
    <dbReference type="NCBI Taxonomy" id="1364945"/>
    <lineage>
        <taxon>Archaea</taxon>
        <taxon>Methanobacteriati</taxon>
        <taxon>Methanobacteriota</taxon>
        <taxon>Stenosarchaea group</taxon>
        <taxon>Halobacteria</taxon>
        <taxon>Halobacteriales</taxon>
        <taxon>Natronomonadaceae</taxon>
        <taxon>Salinirubellus</taxon>
    </lineage>
</organism>
<reference evidence="1" key="1">
    <citation type="submission" date="2022-09" db="EMBL/GenBank/DDBJ databases">
        <title>Diverse halophilic archaea isolated from saline environments.</title>
        <authorList>
            <person name="Cui H.-L."/>
        </authorList>
    </citation>
    <scope>NUCLEOTIDE SEQUENCE</scope>
    <source>
        <strain evidence="1">ZS-35-S2</strain>
    </source>
</reference>
<dbReference type="InterPro" id="IPR055944">
    <property type="entry name" value="DUF7522"/>
</dbReference>
<sequence>MDETAEGTLTARCREAFGDELRLAFWYSTTGGKIDWGVLHFREDVREAWGDADEARTKAAQVINDMSLDRPGDAHYERVHSAGDLLCTTRVFEEAIAMHVGAGDHGLIVSYDPMAEVDQYGFVTDAHELLTGADRAAQP</sequence>
<evidence type="ECO:0000313" key="2">
    <source>
        <dbReference type="Proteomes" id="UP001057580"/>
    </source>
</evidence>
<dbReference type="AlphaFoldDB" id="A0A9E7U3F0"/>
<gene>
    <name evidence="1" type="ORF">N0B31_13610</name>
</gene>
<dbReference type="KEGG" id="ssai:N0B31_13610"/>
<evidence type="ECO:0000313" key="1">
    <source>
        <dbReference type="EMBL" id="UWM53175.1"/>
    </source>
</evidence>
<keyword evidence="2" id="KW-1185">Reference proteome</keyword>
<dbReference type="Pfam" id="PF24366">
    <property type="entry name" value="DUF7522"/>
    <property type="match status" value="1"/>
</dbReference>
<dbReference type="GeneID" id="74943478"/>
<dbReference type="EMBL" id="CP104003">
    <property type="protein sequence ID" value="UWM53175.1"/>
    <property type="molecule type" value="Genomic_DNA"/>
</dbReference>
<dbReference type="RefSeq" id="WP_260592170.1">
    <property type="nucleotide sequence ID" value="NZ_CP104003.1"/>
</dbReference>
<protein>
    <submittedName>
        <fullName evidence="1">Uncharacterized protein</fullName>
    </submittedName>
</protein>
<proteinExistence type="predicted"/>
<accession>A0A9E7U3F0</accession>
<dbReference type="Proteomes" id="UP001057580">
    <property type="component" value="Chromosome"/>
</dbReference>
<name>A0A9E7U3F0_9EURY</name>